<dbReference type="Pfam" id="PF04966">
    <property type="entry name" value="OprB"/>
    <property type="match status" value="1"/>
</dbReference>
<dbReference type="InterPro" id="IPR052932">
    <property type="entry name" value="OprB_Porin"/>
</dbReference>
<dbReference type="InterPro" id="IPR007049">
    <property type="entry name" value="Carb-sel_porin_OprB"/>
</dbReference>
<gene>
    <name evidence="3" type="ORF">GCM10007870_21840</name>
</gene>
<dbReference type="Gene3D" id="2.40.160.180">
    <property type="entry name" value="Carbohydrate-selective porin OprB"/>
    <property type="match status" value="1"/>
</dbReference>
<name>A0ABQ5WSV1_9PROT</name>
<evidence type="ECO:0000313" key="3">
    <source>
        <dbReference type="EMBL" id="GLQ66600.1"/>
    </source>
</evidence>
<protein>
    <submittedName>
        <fullName evidence="3">Porin</fullName>
    </submittedName>
</protein>
<comment type="caution">
    <text evidence="3">The sequence shown here is derived from an EMBL/GenBank/DDBJ whole genome shotgun (WGS) entry which is preliminary data.</text>
</comment>
<reference evidence="4" key="1">
    <citation type="journal article" date="2019" name="Int. J. Syst. Evol. Microbiol.">
        <title>The Global Catalogue of Microorganisms (GCM) 10K type strain sequencing project: providing services to taxonomists for standard genome sequencing and annotation.</title>
        <authorList>
            <consortium name="The Broad Institute Genomics Platform"/>
            <consortium name="The Broad Institute Genome Sequencing Center for Infectious Disease"/>
            <person name="Wu L."/>
            <person name="Ma J."/>
        </authorList>
    </citation>
    <scope>NUCLEOTIDE SEQUENCE [LARGE SCALE GENOMIC DNA]</scope>
    <source>
        <strain evidence="4">NBRC 3266</strain>
    </source>
</reference>
<dbReference type="RefSeq" id="WP_099287559.1">
    <property type="nucleotide sequence ID" value="NZ_BEWP01000021.1"/>
</dbReference>
<feature type="signal peptide" evidence="2">
    <location>
        <begin position="1"/>
        <end position="35"/>
    </location>
</feature>
<dbReference type="Proteomes" id="UP001156629">
    <property type="component" value="Unassembled WGS sequence"/>
</dbReference>
<dbReference type="PANTHER" id="PTHR37944:SF1">
    <property type="entry name" value="PORIN B"/>
    <property type="match status" value="1"/>
</dbReference>
<evidence type="ECO:0000313" key="4">
    <source>
        <dbReference type="Proteomes" id="UP001156629"/>
    </source>
</evidence>
<keyword evidence="4" id="KW-1185">Reference proteome</keyword>
<organism evidence="3 4">
    <name type="scientific">Gluconobacter kondonii</name>
    <dbReference type="NCBI Taxonomy" id="941463"/>
    <lineage>
        <taxon>Bacteria</taxon>
        <taxon>Pseudomonadati</taxon>
        <taxon>Pseudomonadota</taxon>
        <taxon>Alphaproteobacteria</taxon>
        <taxon>Acetobacterales</taxon>
        <taxon>Acetobacteraceae</taxon>
        <taxon>Gluconobacter</taxon>
    </lineage>
</organism>
<dbReference type="PANTHER" id="PTHR37944">
    <property type="entry name" value="PORIN B"/>
    <property type="match status" value="1"/>
</dbReference>
<feature type="chain" id="PRO_5044968243" evidence="2">
    <location>
        <begin position="36"/>
        <end position="515"/>
    </location>
</feature>
<comment type="similarity">
    <text evidence="1 2">Belongs to the OprB family.</text>
</comment>
<evidence type="ECO:0000256" key="1">
    <source>
        <dbReference type="ARBA" id="ARBA00008769"/>
    </source>
</evidence>
<evidence type="ECO:0000256" key="2">
    <source>
        <dbReference type="RuleBase" id="RU363072"/>
    </source>
</evidence>
<dbReference type="GeneID" id="76195875"/>
<dbReference type="EMBL" id="BSNV01000018">
    <property type="protein sequence ID" value="GLQ66600.1"/>
    <property type="molecule type" value="Genomic_DNA"/>
</dbReference>
<dbReference type="InterPro" id="IPR038673">
    <property type="entry name" value="OprB_sf"/>
</dbReference>
<keyword evidence="2" id="KW-0732">Signal</keyword>
<sequence>MNTYFMCRFIIAQWRSVALLGVMFSANIAYSTVYAAETNQDTATSSEVLPNINRNIPPSVLRSVNTSGGLYNIVGTLPSSAVRFSGDPVSLFAQTRQKASLPSSGGGWMHWHYMFGDWGGVRKYLSNHGVDIGFYWMSEPAGNPVGGRKQDVKFTQHWDANMVVDMGRLLGWQGGTFKFHVINRSGGGLSDHVIGNWMTVQQIYGAGQDNRVAELSYTQLTAHKRLELKVGYSPIGNDFGREIYGCDFMNVALCAHPMTLSYDSGWRNNPKGQWGFKIRGNLPQTFYVSTGIYQSDQYNGRHDNGFKLTFTGTGVVVPFEAGWEPDKRIGMLPGHYRIGGYYDNSHLPDAYYNIYNQPAGIFGKGFRLDKGHYGFYGMFDQQLTKFDNDPNRGIVIWGGAGYSNPQMSVAVYQIAAQASVLFLGPFRSRPKDLIGLAWGYLEGNPRHQDYLQESALIHKTPFMRATHEQLVEIDYGAEITPWLNLRPNLQYIIHPSGMTKYNDAFVIGADTKMVF</sequence>
<accession>A0ABQ5WSV1</accession>
<proteinExistence type="inferred from homology"/>